<keyword evidence="2" id="KW-1185">Reference proteome</keyword>
<dbReference type="InParanoid" id="A0A2P6NEX9"/>
<organism evidence="1 2">
    <name type="scientific">Planoprotostelium fungivorum</name>
    <dbReference type="NCBI Taxonomy" id="1890364"/>
    <lineage>
        <taxon>Eukaryota</taxon>
        <taxon>Amoebozoa</taxon>
        <taxon>Evosea</taxon>
        <taxon>Variosea</taxon>
        <taxon>Cavosteliida</taxon>
        <taxon>Cavosteliaceae</taxon>
        <taxon>Planoprotostelium</taxon>
    </lineage>
</organism>
<evidence type="ECO:0000313" key="2">
    <source>
        <dbReference type="Proteomes" id="UP000241769"/>
    </source>
</evidence>
<name>A0A2P6NEX9_9EUKA</name>
<accession>A0A2P6NEX9</accession>
<protein>
    <submittedName>
        <fullName evidence="1">Uncharacterized protein</fullName>
    </submittedName>
</protein>
<proteinExistence type="predicted"/>
<reference evidence="1 2" key="1">
    <citation type="journal article" date="2018" name="Genome Biol. Evol.">
        <title>Multiple Roots of Fruiting Body Formation in Amoebozoa.</title>
        <authorList>
            <person name="Hillmann F."/>
            <person name="Forbes G."/>
            <person name="Novohradska S."/>
            <person name="Ferling I."/>
            <person name="Riege K."/>
            <person name="Groth M."/>
            <person name="Westermann M."/>
            <person name="Marz M."/>
            <person name="Spaller T."/>
            <person name="Winckler T."/>
            <person name="Schaap P."/>
            <person name="Glockner G."/>
        </authorList>
    </citation>
    <scope>NUCLEOTIDE SEQUENCE [LARGE SCALE GENOMIC DNA]</scope>
    <source>
        <strain evidence="1 2">Jena</strain>
    </source>
</reference>
<dbReference type="AlphaFoldDB" id="A0A2P6NEX9"/>
<dbReference type="EMBL" id="MDYQ01000101">
    <property type="protein sequence ID" value="PRP82507.1"/>
    <property type="molecule type" value="Genomic_DNA"/>
</dbReference>
<dbReference type="Proteomes" id="UP000241769">
    <property type="component" value="Unassembled WGS sequence"/>
</dbReference>
<sequence length="66" mass="7207">MTALRLIQINPVSSIAVKLEASSRHLAASKSSQALKANIIGHRTETQLLSSRPNDGFIIHIEQCKL</sequence>
<comment type="caution">
    <text evidence="1">The sequence shown here is derived from an EMBL/GenBank/DDBJ whole genome shotgun (WGS) entry which is preliminary data.</text>
</comment>
<evidence type="ECO:0000313" key="1">
    <source>
        <dbReference type="EMBL" id="PRP82507.1"/>
    </source>
</evidence>
<gene>
    <name evidence="1" type="ORF">PROFUN_10077</name>
</gene>